<dbReference type="GO" id="GO:0016787">
    <property type="term" value="F:hydrolase activity"/>
    <property type="evidence" value="ECO:0007669"/>
    <property type="project" value="UniProtKB-KW"/>
</dbReference>
<reference evidence="6" key="1">
    <citation type="submission" date="2016-01" db="EMBL/GenBank/DDBJ databases">
        <authorList>
            <person name="Peeters C."/>
        </authorList>
    </citation>
    <scope>NUCLEOTIDE SEQUENCE [LARGE SCALE GENOMIC DNA]</scope>
    <source>
        <strain evidence="6">LMG 29323</strain>
    </source>
</reference>
<dbReference type="RefSeq" id="WP_061179976.1">
    <property type="nucleotide sequence ID" value="NZ_FCOE02000056.1"/>
</dbReference>
<keyword evidence="4" id="KW-0862">Zinc</keyword>
<dbReference type="SUPFAM" id="SSF56281">
    <property type="entry name" value="Metallo-hydrolase/oxidoreductase"/>
    <property type="match status" value="1"/>
</dbReference>
<evidence type="ECO:0000313" key="7">
    <source>
        <dbReference type="Proteomes" id="UP000054911"/>
    </source>
</evidence>
<sequence length="288" mass="32256">MSLKFQVGDLTVHRIVELDAPFLPALEMLPGLTPERLDENRSWLQPHSLDANDTFILCYQSYVIQTPHHTILVDSCLGNDKPRPRPEWDMKSDDRYLRALSDAGFSVDDIDFVMCTHLHGDHVGWNTRLAGGAWIPTFPNARYVFGETEHATAAAAHHVAQNAAYADSVLPVILAGRAEIVKDDHQIGDHLRILPTPGHTEGHLSFCFGRQADDVVLTGDLIHVPLQTRYPELSFARDKDPVQAAVTRRAFLERYCDTPTLCCTAHFPSPSVGRVTRWGDGYRLQDID</sequence>
<dbReference type="Pfam" id="PF00753">
    <property type="entry name" value="Lactamase_B"/>
    <property type="match status" value="1"/>
</dbReference>
<dbReference type="PANTHER" id="PTHR42978:SF6">
    <property type="entry name" value="QUORUM-QUENCHING LACTONASE YTNP-RELATED"/>
    <property type="match status" value="1"/>
</dbReference>
<dbReference type="PANTHER" id="PTHR42978">
    <property type="entry name" value="QUORUM-QUENCHING LACTONASE YTNP-RELATED-RELATED"/>
    <property type="match status" value="1"/>
</dbReference>
<name>A0A158E0Y2_9BURK</name>
<keyword evidence="3" id="KW-0378">Hydrolase</keyword>
<evidence type="ECO:0000256" key="3">
    <source>
        <dbReference type="ARBA" id="ARBA00022801"/>
    </source>
</evidence>
<comment type="caution">
    <text evidence="6">The sequence shown here is derived from an EMBL/GenBank/DDBJ whole genome shotgun (WGS) entry which is preliminary data.</text>
</comment>
<dbReference type="SMART" id="SM00849">
    <property type="entry name" value="Lactamase_B"/>
    <property type="match status" value="1"/>
</dbReference>
<dbReference type="InterPro" id="IPR036866">
    <property type="entry name" value="RibonucZ/Hydroxyglut_hydro"/>
</dbReference>
<comment type="similarity">
    <text evidence="1">Belongs to the metallo-beta-lactamase superfamily.</text>
</comment>
<evidence type="ECO:0000256" key="2">
    <source>
        <dbReference type="ARBA" id="ARBA00022723"/>
    </source>
</evidence>
<dbReference type="CDD" id="cd16277">
    <property type="entry name" value="metallo-hydrolase-like_MBL-fold"/>
    <property type="match status" value="1"/>
</dbReference>
<dbReference type="AlphaFoldDB" id="A0A158E0Y2"/>
<evidence type="ECO:0000259" key="5">
    <source>
        <dbReference type="SMART" id="SM00849"/>
    </source>
</evidence>
<evidence type="ECO:0000256" key="1">
    <source>
        <dbReference type="ARBA" id="ARBA00007749"/>
    </source>
</evidence>
<keyword evidence="2" id="KW-0479">Metal-binding</keyword>
<gene>
    <name evidence="6" type="ORF">AWB80_07788</name>
</gene>
<dbReference type="EMBL" id="FCOE02000056">
    <property type="protein sequence ID" value="SAL00096.1"/>
    <property type="molecule type" value="Genomic_DNA"/>
</dbReference>
<accession>A0A158E0Y2</accession>
<dbReference type="Gene3D" id="3.60.15.10">
    <property type="entry name" value="Ribonuclease Z/Hydroxyacylglutathione hydrolase-like"/>
    <property type="match status" value="1"/>
</dbReference>
<proteinExistence type="inferred from homology"/>
<protein>
    <submittedName>
        <fullName evidence="6">Metallo-beta-lactamase</fullName>
    </submittedName>
</protein>
<dbReference type="InterPro" id="IPR051013">
    <property type="entry name" value="MBL_superfamily_lactonases"/>
</dbReference>
<dbReference type="Proteomes" id="UP000054911">
    <property type="component" value="Unassembled WGS sequence"/>
</dbReference>
<organism evidence="6 7">
    <name type="scientific">Caballeronia pedi</name>
    <dbReference type="NCBI Taxonomy" id="1777141"/>
    <lineage>
        <taxon>Bacteria</taxon>
        <taxon>Pseudomonadati</taxon>
        <taxon>Pseudomonadota</taxon>
        <taxon>Betaproteobacteria</taxon>
        <taxon>Burkholderiales</taxon>
        <taxon>Burkholderiaceae</taxon>
        <taxon>Caballeronia</taxon>
    </lineage>
</organism>
<dbReference type="GO" id="GO:0046872">
    <property type="term" value="F:metal ion binding"/>
    <property type="evidence" value="ECO:0007669"/>
    <property type="project" value="UniProtKB-KW"/>
</dbReference>
<feature type="domain" description="Metallo-beta-lactamase" evidence="5">
    <location>
        <begin position="58"/>
        <end position="266"/>
    </location>
</feature>
<dbReference type="STRING" id="1777141.AWB80_07788"/>
<evidence type="ECO:0000256" key="4">
    <source>
        <dbReference type="ARBA" id="ARBA00022833"/>
    </source>
</evidence>
<keyword evidence="7" id="KW-1185">Reference proteome</keyword>
<dbReference type="OrthoDB" id="5443440at2"/>
<evidence type="ECO:0000313" key="6">
    <source>
        <dbReference type="EMBL" id="SAL00096.1"/>
    </source>
</evidence>
<dbReference type="InterPro" id="IPR001279">
    <property type="entry name" value="Metallo-B-lactamas"/>
</dbReference>